<dbReference type="OrthoDB" id="5344355at2"/>
<dbReference type="EMBL" id="CP029397">
    <property type="protein sequence ID" value="AWL29282.1"/>
    <property type="molecule type" value="Genomic_DNA"/>
</dbReference>
<accession>A0A2S2FG30</accession>
<dbReference type="KEGG" id="adv:DJ533_12250"/>
<reference evidence="1" key="1">
    <citation type="submission" date="2019-08" db="EMBL/GenBank/DDBJ databases">
        <title>The complete genome of Acinetobacter defluvii strain WCHAD010030.</title>
        <authorList>
            <person name="Hu Y."/>
            <person name="Qin J."/>
            <person name="Feng Y."/>
            <person name="Zong Z."/>
        </authorList>
    </citation>
    <scope>NUCLEOTIDE SEQUENCE</scope>
    <source>
        <strain evidence="1">WCHA30</strain>
    </source>
</reference>
<sequence>MSENSNNFDSLLEPVETVADEQFYQRADEFIALANELSDASNGDEEFANSAAKVSASLMYANARFNIWLTACGYNKAEDLKANKEQVLNYFLEQYKLMLEDNFEEYSNNFEEYMNPPEDEVKRFV</sequence>
<evidence type="ECO:0000313" key="1">
    <source>
        <dbReference type="EMBL" id="AWL29282.1"/>
    </source>
</evidence>
<dbReference type="STRING" id="1871111.GCA_001704615_01367"/>
<name>A0A2S2FG30_9GAMM</name>
<dbReference type="Proteomes" id="UP000245977">
    <property type="component" value="Chromosome"/>
</dbReference>
<evidence type="ECO:0000313" key="2">
    <source>
        <dbReference type="Proteomes" id="UP000245977"/>
    </source>
</evidence>
<proteinExistence type="predicted"/>
<dbReference type="AlphaFoldDB" id="A0A2S2FG30"/>
<gene>
    <name evidence="1" type="ORF">DJ533_12250</name>
</gene>
<organism evidence="1 2">
    <name type="scientific">Acinetobacter defluvii</name>
    <dbReference type="NCBI Taxonomy" id="1871111"/>
    <lineage>
        <taxon>Bacteria</taxon>
        <taxon>Pseudomonadati</taxon>
        <taxon>Pseudomonadota</taxon>
        <taxon>Gammaproteobacteria</taxon>
        <taxon>Moraxellales</taxon>
        <taxon>Moraxellaceae</taxon>
        <taxon>Acinetobacter</taxon>
    </lineage>
</organism>
<dbReference type="Gene3D" id="1.10.287.3020">
    <property type="match status" value="1"/>
</dbReference>
<dbReference type="RefSeq" id="WP_065992687.1">
    <property type="nucleotide sequence ID" value="NZ_CP029397.2"/>
</dbReference>
<keyword evidence="2" id="KW-1185">Reference proteome</keyword>
<dbReference type="InterPro" id="IPR021490">
    <property type="entry name" value="DUF3144"/>
</dbReference>
<protein>
    <submittedName>
        <fullName evidence="1">DUF3144 domain-containing protein</fullName>
    </submittedName>
</protein>
<dbReference type="Pfam" id="PF11342">
    <property type="entry name" value="DUF3144"/>
    <property type="match status" value="1"/>
</dbReference>